<keyword evidence="4" id="KW-0378">Hydrolase</keyword>
<name>A0AA89BQE8_PINIB</name>
<evidence type="ECO:0000256" key="8">
    <source>
        <dbReference type="SAM" id="MobiDB-lite"/>
    </source>
</evidence>
<comment type="similarity">
    <text evidence="2">Belongs to the REXO1/REXO3 family.</text>
</comment>
<evidence type="ECO:0000256" key="7">
    <source>
        <dbReference type="PROSITE-ProRule" id="PRU00723"/>
    </source>
</evidence>
<protein>
    <recommendedName>
        <fullName evidence="9">C3H1-type domain-containing protein</fullName>
    </recommendedName>
</protein>
<evidence type="ECO:0000313" key="10">
    <source>
        <dbReference type="EMBL" id="KAK3090176.1"/>
    </source>
</evidence>
<feature type="compositionally biased region" description="Basic and acidic residues" evidence="8">
    <location>
        <begin position="646"/>
        <end position="656"/>
    </location>
</feature>
<feature type="region of interest" description="Disordered" evidence="8">
    <location>
        <begin position="868"/>
        <end position="895"/>
    </location>
</feature>
<dbReference type="InterPro" id="IPR034922">
    <property type="entry name" value="REX1-like_exo"/>
</dbReference>
<gene>
    <name evidence="10" type="ORF">FSP39_009745</name>
</gene>
<dbReference type="GO" id="GO:0005634">
    <property type="term" value="C:nucleus"/>
    <property type="evidence" value="ECO:0007669"/>
    <property type="project" value="UniProtKB-SubCell"/>
</dbReference>
<dbReference type="SUPFAM" id="SSF53098">
    <property type="entry name" value="Ribonuclease H-like"/>
    <property type="match status" value="1"/>
</dbReference>
<keyword evidence="6" id="KW-0539">Nucleus</keyword>
<dbReference type="InterPro" id="IPR031736">
    <property type="entry name" value="REXO1-like_dom"/>
</dbReference>
<keyword evidence="7" id="KW-0479">Metal-binding</keyword>
<sequence>MFNNGGYFRGVSCPFYASGLCERPYCHFRHVKTEEEHNTGRRGGSYVESLSEKSWLGPTGSYINNTCENANGQGIRINKYTGKPEPVTGPEEYQIPHTVSVKYDINGVNVNKYTGQPIRSTKPEEYQVEGSGYGNTKVVGHEEYHIPGTGYGGPNGKLTQPEEYEIHGSGYGNHTGKQRSNKLEEYSVEGSGYGKCVNSPVIEEYQVDGEGYGKFKDKMKKMKESKLHSAKPDSKSGICPEYNPTPIDKLKPGNESAKYTTEDSSVPCSEQEYDPMKNFSTGLGLNLHKTGPVKRTYSYDPTKPNFGCPKKKVKLGKDKGGLPKFGESESEDDGEIGAFSEEEEEVKEEASADMEEEEDDSEEEDKPALITDVKVFESLLMDSKDLEEDKEKMLSTDAESDQKSESLESDKQQQSVKSKTKEDNTKSSPKSKLDGSHSRDRGIFKALAKLSDTMSKMKKSDLFSKNLGIKDSSASTSHKNDDSTSHSKEDKISSSKSDNKKSHKSSSSSSSSKDKSSSTHKSLKEKSLSKEKSSSKESSSSKEKSSSSKKSSSKDRSSSKDKSSLKSISTGEKSSSKSSKEHNTSSKHRSSSSSKHKSSSSSSHSSSHKDKHDKDKHDKDKHTGKSEDRNHKHHKSSGSNKHHSSEKHSDKVKCDKNASQSHHNSSKSRERKSSNQERRDSTDSSHSRRSSVDKQKIVDLNVNLFGEDSENEPDEVGVMSDFSDDSDLVSEEDLVAEDPYEECLKIFKENATKLNYTAKKSFTKAKEELPVVVGKKRTAHKTDVEVKRKVPERPFSKLSPAQVMHNRFLAIQKAALEAEKTAEKDKAIPSTSTSSDSSGGKKRVAPSAFSAAACGTRVVDGKTVMATASKSNKRKAHTPNVPNIKRPTIPSEFGSKVPTNVRQRYLNSIIDECLKICPSEEEAFKRGQEEESVVYSRSTSKTVYLNVAINTIKRLRNEASENSPSKAKKVSPMKISHEAVLGGKNAVRNTYTLNRSASVNVAEIFKGAELYKRLERYILKEEQLKENGFPRTDPDDSSKVKLYTESLAQQNSAKLKLHEKICSRCGKRFMVFPNGTYANKEECTYHWGKAWKKKIAGAIDTRYTCCQGDLGSEGCQIAQYHVHETNKWENLSGFMKTIPCSPSLDGDYGVYAMDCEMVYTQGGIELARVTVIDQDNASVYETLVRPDRKVIDYNTRFSGITMEDMRDVRTSLRDVQAVLLSLFTDKTILVGHSLESDLFAVKLIHNTVVDTSVVFPHRLGPPYKRALKTLMAEYLKKIIQDDVEGHDSREDAVACMDLMRWRVKEDAKKERHL</sequence>
<organism evidence="10 11">
    <name type="scientific">Pinctada imbricata</name>
    <name type="common">Atlantic pearl-oyster</name>
    <name type="synonym">Pinctada martensii</name>
    <dbReference type="NCBI Taxonomy" id="66713"/>
    <lineage>
        <taxon>Eukaryota</taxon>
        <taxon>Metazoa</taxon>
        <taxon>Spiralia</taxon>
        <taxon>Lophotrochozoa</taxon>
        <taxon>Mollusca</taxon>
        <taxon>Bivalvia</taxon>
        <taxon>Autobranchia</taxon>
        <taxon>Pteriomorphia</taxon>
        <taxon>Pterioida</taxon>
        <taxon>Pterioidea</taxon>
        <taxon>Pteriidae</taxon>
        <taxon>Pinctada</taxon>
    </lineage>
</organism>
<evidence type="ECO:0000313" key="11">
    <source>
        <dbReference type="Proteomes" id="UP001186944"/>
    </source>
</evidence>
<feature type="zinc finger region" description="C3H1-type" evidence="7">
    <location>
        <begin position="7"/>
        <end position="33"/>
    </location>
</feature>
<keyword evidence="5" id="KW-0269">Exonuclease</keyword>
<dbReference type="SMART" id="SM00479">
    <property type="entry name" value="EXOIII"/>
    <property type="match status" value="1"/>
</dbReference>
<dbReference type="InterPro" id="IPR047021">
    <property type="entry name" value="REXO1/3/4-like"/>
</dbReference>
<reference evidence="10" key="1">
    <citation type="submission" date="2019-08" db="EMBL/GenBank/DDBJ databases">
        <title>The improved chromosome-level genome for the pearl oyster Pinctada fucata martensii using PacBio sequencing and Hi-C.</title>
        <authorList>
            <person name="Zheng Z."/>
        </authorList>
    </citation>
    <scope>NUCLEOTIDE SEQUENCE</scope>
    <source>
        <strain evidence="10">ZZ-2019</strain>
        <tissue evidence="10">Adductor muscle</tissue>
    </source>
</reference>
<dbReference type="PANTHER" id="PTHR12801:SF115">
    <property type="entry name" value="FI18136P1-RELATED"/>
    <property type="match status" value="1"/>
</dbReference>
<dbReference type="PROSITE" id="PS50103">
    <property type="entry name" value="ZF_C3H1"/>
    <property type="match status" value="1"/>
</dbReference>
<feature type="region of interest" description="Disordered" evidence="8">
    <location>
        <begin position="460"/>
        <end position="698"/>
    </location>
</feature>
<dbReference type="InterPro" id="IPR000571">
    <property type="entry name" value="Znf_CCCH"/>
</dbReference>
<comment type="subcellular location">
    <subcellularLocation>
        <location evidence="1">Nucleus</location>
    </subcellularLocation>
</comment>
<dbReference type="Pfam" id="PF15870">
    <property type="entry name" value="EloA-BP1"/>
    <property type="match status" value="1"/>
</dbReference>
<dbReference type="PANTHER" id="PTHR12801">
    <property type="entry name" value="RNA EXONUCLEASE REXO1 / RECO3 FAMILY MEMBER-RELATED"/>
    <property type="match status" value="1"/>
</dbReference>
<feature type="compositionally biased region" description="Basic and acidic residues" evidence="8">
    <location>
        <begin position="574"/>
        <end position="584"/>
    </location>
</feature>
<dbReference type="InterPro" id="IPR013520">
    <property type="entry name" value="Ribonucl_H"/>
</dbReference>
<dbReference type="EMBL" id="VSWD01000010">
    <property type="protein sequence ID" value="KAK3090176.1"/>
    <property type="molecule type" value="Genomic_DNA"/>
</dbReference>
<proteinExistence type="inferred from homology"/>
<dbReference type="FunFam" id="3.30.420.10:FF:000021">
    <property type="entry name" value="RNA exonuclease 1 homolog"/>
    <property type="match status" value="1"/>
</dbReference>
<feature type="compositionally biased region" description="Acidic residues" evidence="8">
    <location>
        <begin position="328"/>
        <end position="365"/>
    </location>
</feature>
<keyword evidence="7" id="KW-0863">Zinc-finger</keyword>
<feature type="compositionally biased region" description="Basic residues" evidence="8">
    <location>
        <begin position="585"/>
        <end position="598"/>
    </location>
</feature>
<dbReference type="GO" id="GO:0004527">
    <property type="term" value="F:exonuclease activity"/>
    <property type="evidence" value="ECO:0007669"/>
    <property type="project" value="UniProtKB-KW"/>
</dbReference>
<keyword evidence="7" id="KW-0862">Zinc</keyword>
<feature type="domain" description="C3H1-type" evidence="9">
    <location>
        <begin position="7"/>
        <end position="33"/>
    </location>
</feature>
<dbReference type="Proteomes" id="UP001186944">
    <property type="component" value="Unassembled WGS sequence"/>
</dbReference>
<dbReference type="InterPro" id="IPR036397">
    <property type="entry name" value="RNaseH_sf"/>
</dbReference>
<feature type="compositionally biased region" description="Basic and acidic residues" evidence="8">
    <location>
        <begin position="607"/>
        <end position="630"/>
    </location>
</feature>
<dbReference type="Gene3D" id="3.30.420.10">
    <property type="entry name" value="Ribonuclease H-like superfamily/Ribonuclease H"/>
    <property type="match status" value="1"/>
</dbReference>
<feature type="compositionally biased region" description="Basic and acidic residues" evidence="8">
    <location>
        <begin position="224"/>
        <end position="234"/>
    </location>
</feature>
<accession>A0AA89BQE8</accession>
<evidence type="ECO:0000256" key="4">
    <source>
        <dbReference type="ARBA" id="ARBA00022801"/>
    </source>
</evidence>
<feature type="compositionally biased region" description="Basic and acidic residues" evidence="8">
    <location>
        <begin position="382"/>
        <end position="411"/>
    </location>
</feature>
<dbReference type="GO" id="GO:0003676">
    <property type="term" value="F:nucleic acid binding"/>
    <property type="evidence" value="ECO:0007669"/>
    <property type="project" value="InterPro"/>
</dbReference>
<feature type="compositionally biased region" description="Basic and acidic residues" evidence="8">
    <location>
        <begin position="667"/>
        <end position="697"/>
    </location>
</feature>
<evidence type="ECO:0000256" key="5">
    <source>
        <dbReference type="ARBA" id="ARBA00022839"/>
    </source>
</evidence>
<keyword evidence="11" id="KW-1185">Reference proteome</keyword>
<feature type="region of interest" description="Disordered" evidence="8">
    <location>
        <begin position="296"/>
        <end position="442"/>
    </location>
</feature>
<feature type="region of interest" description="Disordered" evidence="8">
    <location>
        <begin position="224"/>
        <end position="271"/>
    </location>
</feature>
<feature type="region of interest" description="Disordered" evidence="8">
    <location>
        <begin position="820"/>
        <end position="843"/>
    </location>
</feature>
<keyword evidence="3" id="KW-0540">Nuclease</keyword>
<feature type="compositionally biased region" description="Basic and acidic residues" evidence="8">
    <location>
        <begin position="512"/>
        <end position="564"/>
    </location>
</feature>
<dbReference type="CDD" id="cd06145">
    <property type="entry name" value="REX1_like"/>
    <property type="match status" value="1"/>
</dbReference>
<evidence type="ECO:0000256" key="2">
    <source>
        <dbReference type="ARBA" id="ARBA00006357"/>
    </source>
</evidence>
<evidence type="ECO:0000256" key="1">
    <source>
        <dbReference type="ARBA" id="ARBA00004123"/>
    </source>
</evidence>
<feature type="compositionally biased region" description="Basic residues" evidence="8">
    <location>
        <begin position="631"/>
        <end position="645"/>
    </location>
</feature>
<feature type="compositionally biased region" description="Basic and acidic residues" evidence="8">
    <location>
        <begin position="478"/>
        <end position="500"/>
    </location>
</feature>
<feature type="compositionally biased region" description="Basic and acidic residues" evidence="8">
    <location>
        <begin position="419"/>
        <end position="442"/>
    </location>
</feature>
<comment type="caution">
    <text evidence="10">The sequence shown here is derived from an EMBL/GenBank/DDBJ whole genome shotgun (WGS) entry which is preliminary data.</text>
</comment>
<feature type="region of interest" description="Disordered" evidence="8">
    <location>
        <begin position="704"/>
        <end position="723"/>
    </location>
</feature>
<evidence type="ECO:0000259" key="9">
    <source>
        <dbReference type="PROSITE" id="PS50103"/>
    </source>
</evidence>
<evidence type="ECO:0000256" key="3">
    <source>
        <dbReference type="ARBA" id="ARBA00022722"/>
    </source>
</evidence>
<feature type="compositionally biased region" description="Polar residues" evidence="8">
    <location>
        <begin position="257"/>
        <end position="268"/>
    </location>
</feature>
<evidence type="ECO:0000256" key="6">
    <source>
        <dbReference type="ARBA" id="ARBA00023242"/>
    </source>
</evidence>
<dbReference type="InterPro" id="IPR012337">
    <property type="entry name" value="RNaseH-like_sf"/>
</dbReference>
<dbReference type="GO" id="GO:0008270">
    <property type="term" value="F:zinc ion binding"/>
    <property type="evidence" value="ECO:0007669"/>
    <property type="project" value="UniProtKB-KW"/>
</dbReference>